<dbReference type="GO" id="GO:0006013">
    <property type="term" value="P:mannose metabolic process"/>
    <property type="evidence" value="ECO:0007669"/>
    <property type="project" value="InterPro"/>
</dbReference>
<organism evidence="6 7">
    <name type="scientific">Paenibacillus sacheonensis</name>
    <dbReference type="NCBI Taxonomy" id="742054"/>
    <lineage>
        <taxon>Bacteria</taxon>
        <taxon>Bacillati</taxon>
        <taxon>Bacillota</taxon>
        <taxon>Bacilli</taxon>
        <taxon>Bacillales</taxon>
        <taxon>Paenibacillaceae</taxon>
        <taxon>Paenibacillus</taxon>
    </lineage>
</organism>
<dbReference type="GO" id="GO:0046872">
    <property type="term" value="F:metal ion binding"/>
    <property type="evidence" value="ECO:0007669"/>
    <property type="project" value="UniProtKB-KW"/>
</dbReference>
<dbReference type="Gene3D" id="2.70.98.30">
    <property type="entry name" value="Golgi alpha-mannosidase II, domain 4"/>
    <property type="match status" value="1"/>
</dbReference>
<evidence type="ECO:0000313" key="6">
    <source>
        <dbReference type="EMBL" id="NBC67424.1"/>
    </source>
</evidence>
<dbReference type="RefSeq" id="WP_161693207.1">
    <property type="nucleotide sequence ID" value="NZ_JAAAMU010000001.1"/>
</dbReference>
<dbReference type="AlphaFoldDB" id="A0A7X4YL72"/>
<dbReference type="GO" id="GO:0009313">
    <property type="term" value="P:oligosaccharide catabolic process"/>
    <property type="evidence" value="ECO:0007669"/>
    <property type="project" value="TreeGrafter"/>
</dbReference>
<dbReference type="OrthoDB" id="9772207at2"/>
<dbReference type="CDD" id="cd10789">
    <property type="entry name" value="GH38N_AMII_ER_cytosolic"/>
    <property type="match status" value="1"/>
</dbReference>
<dbReference type="GO" id="GO:0004559">
    <property type="term" value="F:alpha-mannosidase activity"/>
    <property type="evidence" value="ECO:0007669"/>
    <property type="project" value="InterPro"/>
</dbReference>
<dbReference type="Pfam" id="PF07748">
    <property type="entry name" value="Glyco_hydro_38C"/>
    <property type="match status" value="1"/>
</dbReference>
<accession>A0A7X4YL72</accession>
<dbReference type="SUPFAM" id="SSF88713">
    <property type="entry name" value="Glycoside hydrolase/deacetylase"/>
    <property type="match status" value="1"/>
</dbReference>
<keyword evidence="2" id="KW-0479">Metal-binding</keyword>
<dbReference type="InterPro" id="IPR011330">
    <property type="entry name" value="Glyco_hydro/deAcase_b/a-brl"/>
</dbReference>
<dbReference type="InterPro" id="IPR011013">
    <property type="entry name" value="Gal_mutarotase_sf_dom"/>
</dbReference>
<keyword evidence="7" id="KW-1185">Reference proteome</keyword>
<dbReference type="InterPro" id="IPR037094">
    <property type="entry name" value="Glyco_hydro_38_cen_sf"/>
</dbReference>
<dbReference type="PANTHER" id="PTHR46017:SF1">
    <property type="entry name" value="ALPHA-MANNOSIDASE 2C1"/>
    <property type="match status" value="1"/>
</dbReference>
<dbReference type="InterPro" id="IPR011682">
    <property type="entry name" value="Glyco_hydro_38_C"/>
</dbReference>
<sequence>MKERKLHMIGYAHSDPVWLWQWQEGFQEMKATFRSALDRMNEYEPFIFTSSQAAMYEWLEEHDAGMFKEIRARVAEGRWVLCGGWWVQADCNLPSGESFIRQGLYGQRYFQEKFGTLCTVGYNTDSFGHHAMLPQLLKGCGMDAYVFMRPGSHERQLASDLFRWTSPDGSSVLTYRIPFYTHIITGTVEQGIRFGERQTAESPWKTAMIYYGVGNHGGGPTKQNIETVMKEAELSGAGPVDIVFSSPDRFFEDMRTLPDIPVLAGELQMHAKGCYSVQAATKKWNRQAEQLMATTEKWASVSAMLLGRPYPELDRAWKNVLFNQFHDILPGSSISAALDRDARDAYGESHAIAGRALNDALQSISWRIHIDPEEGMKPIVVFNAHAWPVKANVELDFGHFGEGREFHSFTDQDTLVDERGQEVAVQRVTPLSTTIWRQRLSFVAELPALGYRTFRVVRRSSLTSAADFEGIDATDTRLENAYLRLELDPATGGIRSLYDKRSGAELFAVGGIGGGIAAVIEDRSDTWSHGIERFDRQIGVFRPTSIRLLELGPVKSVIRVASEYGASRLLQDFTMYRELDGVEVKSKVDWLEQFKLLKLRFEVAVDADGDDYEIPYGVITRPNDGLEYPGQSWFSRTGMLPGQQAKAYGISILNDCNYSFDTKGNTMSMTVLRSPIVAYDENAVLDHRHQDEYDYTDQGRHHFAYTLLPHHGSWREGDTIRRAAELNQPPITVIETYHDGPLPQQGSFISVDGEGVQADVLKRAEDGDGWIIRCRETAGRANAHAVVSLPILGRTVDALLGPYEIKTFRIPTQPELPVVETDFLERPSSGT</sequence>
<reference evidence="6 7" key="1">
    <citation type="submission" date="2020-01" db="EMBL/GenBank/DDBJ databases">
        <title>Paenibacillus soybeanensis sp. nov. isolated from the nodules of soybean (Glycine max(L.) Merr).</title>
        <authorList>
            <person name="Wang H."/>
        </authorList>
    </citation>
    <scope>NUCLEOTIDE SEQUENCE [LARGE SCALE GENOMIC DNA]</scope>
    <source>
        <strain evidence="6 7">DSM 23054</strain>
    </source>
</reference>
<dbReference type="InterPro" id="IPR000602">
    <property type="entry name" value="Glyco_hydro_38_N"/>
</dbReference>
<proteinExistence type="inferred from homology"/>
<dbReference type="Gene3D" id="1.20.1270.50">
    <property type="entry name" value="Glycoside hydrolase family 38, central domain"/>
    <property type="match status" value="1"/>
</dbReference>
<evidence type="ECO:0000256" key="1">
    <source>
        <dbReference type="ARBA" id="ARBA00009792"/>
    </source>
</evidence>
<dbReference type="GO" id="GO:0030246">
    <property type="term" value="F:carbohydrate binding"/>
    <property type="evidence" value="ECO:0007669"/>
    <property type="project" value="InterPro"/>
</dbReference>
<keyword evidence="4" id="KW-0326">Glycosidase</keyword>
<dbReference type="InterPro" id="IPR027291">
    <property type="entry name" value="Glyco_hydro_38_N_sf"/>
</dbReference>
<dbReference type="PANTHER" id="PTHR46017">
    <property type="entry name" value="ALPHA-MANNOSIDASE 2C1"/>
    <property type="match status" value="1"/>
</dbReference>
<evidence type="ECO:0000256" key="2">
    <source>
        <dbReference type="ARBA" id="ARBA00022723"/>
    </source>
</evidence>
<dbReference type="EMBL" id="JAAAMU010000001">
    <property type="protein sequence ID" value="NBC67424.1"/>
    <property type="molecule type" value="Genomic_DNA"/>
</dbReference>
<evidence type="ECO:0000256" key="4">
    <source>
        <dbReference type="ARBA" id="ARBA00023295"/>
    </source>
</evidence>
<dbReference type="InterPro" id="IPR028995">
    <property type="entry name" value="Glyco_hydro_57/38_cen_sf"/>
</dbReference>
<protein>
    <submittedName>
        <fullName evidence="6">Alpha-mannosidase</fullName>
    </submittedName>
</protein>
<dbReference type="Pfam" id="PF01074">
    <property type="entry name" value="Glyco_hydro_38N"/>
    <property type="match status" value="1"/>
</dbReference>
<evidence type="ECO:0000256" key="3">
    <source>
        <dbReference type="ARBA" id="ARBA00022801"/>
    </source>
</evidence>
<dbReference type="SUPFAM" id="SSF74650">
    <property type="entry name" value="Galactose mutarotase-like"/>
    <property type="match status" value="1"/>
</dbReference>
<dbReference type="Proteomes" id="UP000558113">
    <property type="component" value="Unassembled WGS sequence"/>
</dbReference>
<evidence type="ECO:0000259" key="5">
    <source>
        <dbReference type="SMART" id="SM00872"/>
    </source>
</evidence>
<dbReference type="SMART" id="SM00872">
    <property type="entry name" value="Alpha-mann_mid"/>
    <property type="match status" value="1"/>
</dbReference>
<feature type="domain" description="Glycoside hydrolase family 38 central" evidence="5">
    <location>
        <begin position="269"/>
        <end position="345"/>
    </location>
</feature>
<comment type="similarity">
    <text evidence="1">Belongs to the glycosyl hydrolase 38 family.</text>
</comment>
<evidence type="ECO:0000313" key="7">
    <source>
        <dbReference type="Proteomes" id="UP000558113"/>
    </source>
</evidence>
<dbReference type="Pfam" id="PF09261">
    <property type="entry name" value="Alpha-mann_mid"/>
    <property type="match status" value="1"/>
</dbReference>
<dbReference type="Gene3D" id="3.20.110.10">
    <property type="entry name" value="Glycoside hydrolase 38, N terminal domain"/>
    <property type="match status" value="1"/>
</dbReference>
<name>A0A7X4YL72_9BACL</name>
<gene>
    <name evidence="6" type="ORF">GT003_00260</name>
</gene>
<dbReference type="InterPro" id="IPR015341">
    <property type="entry name" value="Glyco_hydro_38_cen"/>
</dbReference>
<dbReference type="FunFam" id="1.20.1270.50:FF:000004">
    <property type="entry name" value="alpha-mannosidase 2C1 isoform X1"/>
    <property type="match status" value="1"/>
</dbReference>
<dbReference type="SUPFAM" id="SSF88688">
    <property type="entry name" value="Families 57/38 glycoside transferase middle domain"/>
    <property type="match status" value="1"/>
</dbReference>
<keyword evidence="3" id="KW-0378">Hydrolase</keyword>
<comment type="caution">
    <text evidence="6">The sequence shown here is derived from an EMBL/GenBank/DDBJ whole genome shotgun (WGS) entry which is preliminary data.</text>
</comment>